<evidence type="ECO:0000313" key="10">
    <source>
        <dbReference type="Proteomes" id="UP001327560"/>
    </source>
</evidence>
<dbReference type="CDD" id="cd14702">
    <property type="entry name" value="bZIP_plant_GBF1"/>
    <property type="match status" value="1"/>
</dbReference>
<keyword evidence="2" id="KW-0805">Transcription regulation</keyword>
<dbReference type="EMBL" id="CP136897">
    <property type="protein sequence ID" value="WOL15807.1"/>
    <property type="molecule type" value="Genomic_DNA"/>
</dbReference>
<dbReference type="PANTHER" id="PTHR45764">
    <property type="entry name" value="BZIP TRANSCRIPTION FACTOR 44"/>
    <property type="match status" value="1"/>
</dbReference>
<accession>A0AAQ3KVC8</accession>
<evidence type="ECO:0000313" key="9">
    <source>
        <dbReference type="EMBL" id="WOL15807.1"/>
    </source>
</evidence>
<dbReference type="PROSITE" id="PS50217">
    <property type="entry name" value="BZIP"/>
    <property type="match status" value="1"/>
</dbReference>
<reference evidence="9 10" key="1">
    <citation type="submission" date="2023-10" db="EMBL/GenBank/DDBJ databases">
        <title>Chromosome-scale genome assembly provides insights into flower coloration mechanisms of Canna indica.</title>
        <authorList>
            <person name="Li C."/>
        </authorList>
    </citation>
    <scope>NUCLEOTIDE SEQUENCE [LARGE SCALE GENOMIC DNA]</scope>
    <source>
        <tissue evidence="9">Flower</tissue>
    </source>
</reference>
<proteinExistence type="predicted"/>
<feature type="coiled-coil region" evidence="6">
    <location>
        <begin position="60"/>
        <end position="94"/>
    </location>
</feature>
<comment type="subcellular location">
    <subcellularLocation>
        <location evidence="1">Nucleus</location>
    </subcellularLocation>
</comment>
<keyword evidence="6" id="KW-0175">Coiled coil</keyword>
<feature type="domain" description="BZIP" evidence="8">
    <location>
        <begin position="14"/>
        <end position="77"/>
    </location>
</feature>
<dbReference type="AlphaFoldDB" id="A0AAQ3KVC8"/>
<evidence type="ECO:0000256" key="6">
    <source>
        <dbReference type="SAM" id="Coils"/>
    </source>
</evidence>
<name>A0AAQ3KVC8_9LILI</name>
<keyword evidence="5" id="KW-0539">Nucleus</keyword>
<dbReference type="GO" id="GO:0003700">
    <property type="term" value="F:DNA-binding transcription factor activity"/>
    <property type="evidence" value="ECO:0007669"/>
    <property type="project" value="InterPro"/>
</dbReference>
<dbReference type="PROSITE" id="PS00036">
    <property type="entry name" value="BZIP_BASIC"/>
    <property type="match status" value="1"/>
</dbReference>
<dbReference type="Pfam" id="PF00170">
    <property type="entry name" value="bZIP_1"/>
    <property type="match status" value="1"/>
</dbReference>
<organism evidence="9 10">
    <name type="scientific">Canna indica</name>
    <name type="common">Indian-shot</name>
    <dbReference type="NCBI Taxonomy" id="4628"/>
    <lineage>
        <taxon>Eukaryota</taxon>
        <taxon>Viridiplantae</taxon>
        <taxon>Streptophyta</taxon>
        <taxon>Embryophyta</taxon>
        <taxon>Tracheophyta</taxon>
        <taxon>Spermatophyta</taxon>
        <taxon>Magnoliopsida</taxon>
        <taxon>Liliopsida</taxon>
        <taxon>Zingiberales</taxon>
        <taxon>Cannaceae</taxon>
        <taxon>Canna</taxon>
    </lineage>
</organism>
<feature type="region of interest" description="Disordered" evidence="7">
    <location>
        <begin position="1"/>
        <end position="38"/>
    </location>
</feature>
<dbReference type="GO" id="GO:0046982">
    <property type="term" value="F:protein heterodimerization activity"/>
    <property type="evidence" value="ECO:0007669"/>
    <property type="project" value="UniProtKB-ARBA"/>
</dbReference>
<evidence type="ECO:0000256" key="4">
    <source>
        <dbReference type="ARBA" id="ARBA00023163"/>
    </source>
</evidence>
<dbReference type="InterPro" id="IPR046347">
    <property type="entry name" value="bZIP_sf"/>
</dbReference>
<dbReference type="SUPFAM" id="SSF57959">
    <property type="entry name" value="Leucine zipper domain"/>
    <property type="match status" value="1"/>
</dbReference>
<dbReference type="PANTHER" id="PTHR45764:SF38">
    <property type="entry name" value="BZIP TRANSCRIPTION FACTOR 44"/>
    <property type="match status" value="1"/>
</dbReference>
<dbReference type="FunFam" id="1.20.5.170:FF:000020">
    <property type="entry name" value="BZIP transcription factor"/>
    <property type="match status" value="1"/>
</dbReference>
<dbReference type="InterPro" id="IPR004827">
    <property type="entry name" value="bZIP"/>
</dbReference>
<keyword evidence="4" id="KW-0804">Transcription</keyword>
<evidence type="ECO:0000256" key="1">
    <source>
        <dbReference type="ARBA" id="ARBA00004123"/>
    </source>
</evidence>
<dbReference type="GO" id="GO:0005634">
    <property type="term" value="C:nucleus"/>
    <property type="evidence" value="ECO:0007669"/>
    <property type="project" value="UniProtKB-SubCell"/>
</dbReference>
<gene>
    <name evidence="9" type="ORF">Cni_G24588</name>
</gene>
<evidence type="ECO:0000256" key="2">
    <source>
        <dbReference type="ARBA" id="ARBA00023015"/>
    </source>
</evidence>
<keyword evidence="3" id="KW-0238">DNA-binding</keyword>
<evidence type="ECO:0000256" key="7">
    <source>
        <dbReference type="SAM" id="MobiDB-lite"/>
    </source>
</evidence>
<dbReference type="InterPro" id="IPR045314">
    <property type="entry name" value="bZIP_plant_GBF1"/>
</dbReference>
<evidence type="ECO:0000259" key="8">
    <source>
        <dbReference type="PROSITE" id="PS50217"/>
    </source>
</evidence>
<evidence type="ECO:0000256" key="5">
    <source>
        <dbReference type="ARBA" id="ARBA00023242"/>
    </source>
</evidence>
<evidence type="ECO:0000256" key="3">
    <source>
        <dbReference type="ARBA" id="ARBA00023125"/>
    </source>
</evidence>
<dbReference type="GO" id="GO:0045893">
    <property type="term" value="P:positive regulation of DNA-templated transcription"/>
    <property type="evidence" value="ECO:0007669"/>
    <property type="project" value="TreeGrafter"/>
</dbReference>
<sequence length="116" mass="13607">MSSASQGEQRLDMDERKLKRMISNRESARRSRGRKKQHLEELTLRAALMQNEKNWMLKQLSEMSRRYLRLELENVNLRNQVTELTTRLNSLESLLGFIAEESDGTTMDVSDPLLRP</sequence>
<keyword evidence="10" id="KW-1185">Reference proteome</keyword>
<dbReference type="GO" id="GO:0000976">
    <property type="term" value="F:transcription cis-regulatory region binding"/>
    <property type="evidence" value="ECO:0007669"/>
    <property type="project" value="TreeGrafter"/>
</dbReference>
<dbReference type="Proteomes" id="UP001327560">
    <property type="component" value="Chromosome 8"/>
</dbReference>
<dbReference type="Gene3D" id="1.20.5.170">
    <property type="match status" value="1"/>
</dbReference>
<dbReference type="SMART" id="SM00338">
    <property type="entry name" value="BRLZ"/>
    <property type="match status" value="1"/>
</dbReference>
<protein>
    <submittedName>
        <fullName evidence="9">BZIP transcription factor 53-like</fullName>
    </submittedName>
</protein>